<gene>
    <name evidence="2" type="ORF">B0T24DRAFT_593834</name>
</gene>
<feature type="region of interest" description="Disordered" evidence="1">
    <location>
        <begin position="106"/>
        <end position="165"/>
    </location>
</feature>
<proteinExistence type="predicted"/>
<dbReference type="EMBL" id="JAULSN010000004">
    <property type="protein sequence ID" value="KAK3373669.1"/>
    <property type="molecule type" value="Genomic_DNA"/>
</dbReference>
<evidence type="ECO:0000313" key="2">
    <source>
        <dbReference type="EMBL" id="KAK3373669.1"/>
    </source>
</evidence>
<name>A0AAE0KBY0_9PEZI</name>
<protein>
    <submittedName>
        <fullName evidence="2">Uncharacterized protein</fullName>
    </submittedName>
</protein>
<evidence type="ECO:0000313" key="3">
    <source>
        <dbReference type="Proteomes" id="UP001287356"/>
    </source>
</evidence>
<evidence type="ECO:0000256" key="1">
    <source>
        <dbReference type="SAM" id="MobiDB-lite"/>
    </source>
</evidence>
<keyword evidence="3" id="KW-1185">Reference proteome</keyword>
<organism evidence="2 3">
    <name type="scientific">Lasiosphaeria ovina</name>
    <dbReference type="NCBI Taxonomy" id="92902"/>
    <lineage>
        <taxon>Eukaryota</taxon>
        <taxon>Fungi</taxon>
        <taxon>Dikarya</taxon>
        <taxon>Ascomycota</taxon>
        <taxon>Pezizomycotina</taxon>
        <taxon>Sordariomycetes</taxon>
        <taxon>Sordariomycetidae</taxon>
        <taxon>Sordariales</taxon>
        <taxon>Lasiosphaeriaceae</taxon>
        <taxon>Lasiosphaeria</taxon>
    </lineage>
</organism>
<sequence>MPGAGECLVDMMAAKMDIPDEVVKPVDGDHVGMCQFDSADNMTFQELCDQISEVYRRVYETARQRPLNETGPGTIHCTGLDRDGRTVWVDARVTVEDRATPIVEEVDDEDSVPTPARELKALEGPKAEDVDSDLPDMDFLQKRREVKRDSRTRRRPQAEEAFLYL</sequence>
<dbReference type="AlphaFoldDB" id="A0AAE0KBY0"/>
<dbReference type="Proteomes" id="UP001287356">
    <property type="component" value="Unassembled WGS sequence"/>
</dbReference>
<feature type="compositionally biased region" description="Basic and acidic residues" evidence="1">
    <location>
        <begin position="139"/>
        <end position="149"/>
    </location>
</feature>
<reference evidence="2" key="1">
    <citation type="journal article" date="2023" name="Mol. Phylogenet. Evol.">
        <title>Genome-scale phylogeny and comparative genomics of the fungal order Sordariales.</title>
        <authorList>
            <person name="Hensen N."/>
            <person name="Bonometti L."/>
            <person name="Westerberg I."/>
            <person name="Brannstrom I.O."/>
            <person name="Guillou S."/>
            <person name="Cros-Aarteil S."/>
            <person name="Calhoun S."/>
            <person name="Haridas S."/>
            <person name="Kuo A."/>
            <person name="Mondo S."/>
            <person name="Pangilinan J."/>
            <person name="Riley R."/>
            <person name="LaButti K."/>
            <person name="Andreopoulos B."/>
            <person name="Lipzen A."/>
            <person name="Chen C."/>
            <person name="Yan M."/>
            <person name="Daum C."/>
            <person name="Ng V."/>
            <person name="Clum A."/>
            <person name="Steindorff A."/>
            <person name="Ohm R.A."/>
            <person name="Martin F."/>
            <person name="Silar P."/>
            <person name="Natvig D.O."/>
            <person name="Lalanne C."/>
            <person name="Gautier V."/>
            <person name="Ament-Velasquez S.L."/>
            <person name="Kruys A."/>
            <person name="Hutchinson M.I."/>
            <person name="Powell A.J."/>
            <person name="Barry K."/>
            <person name="Miller A.N."/>
            <person name="Grigoriev I.V."/>
            <person name="Debuchy R."/>
            <person name="Gladieux P."/>
            <person name="Hiltunen Thoren M."/>
            <person name="Johannesson H."/>
        </authorList>
    </citation>
    <scope>NUCLEOTIDE SEQUENCE</scope>
    <source>
        <strain evidence="2">CBS 958.72</strain>
    </source>
</reference>
<feature type="compositionally biased region" description="Basic and acidic residues" evidence="1">
    <location>
        <begin position="117"/>
        <end position="129"/>
    </location>
</feature>
<reference evidence="2" key="2">
    <citation type="submission" date="2023-06" db="EMBL/GenBank/DDBJ databases">
        <authorList>
            <consortium name="Lawrence Berkeley National Laboratory"/>
            <person name="Haridas S."/>
            <person name="Hensen N."/>
            <person name="Bonometti L."/>
            <person name="Westerberg I."/>
            <person name="Brannstrom I.O."/>
            <person name="Guillou S."/>
            <person name="Cros-Aarteil S."/>
            <person name="Calhoun S."/>
            <person name="Kuo A."/>
            <person name="Mondo S."/>
            <person name="Pangilinan J."/>
            <person name="Riley R."/>
            <person name="Labutti K."/>
            <person name="Andreopoulos B."/>
            <person name="Lipzen A."/>
            <person name="Chen C."/>
            <person name="Yanf M."/>
            <person name="Daum C."/>
            <person name="Ng V."/>
            <person name="Clum A."/>
            <person name="Steindorff A."/>
            <person name="Ohm R."/>
            <person name="Martin F."/>
            <person name="Silar P."/>
            <person name="Natvig D."/>
            <person name="Lalanne C."/>
            <person name="Gautier V."/>
            <person name="Ament-Velasquez S.L."/>
            <person name="Kruys A."/>
            <person name="Hutchinson M.I."/>
            <person name="Powell A.J."/>
            <person name="Barry K."/>
            <person name="Miller A.N."/>
            <person name="Grigoriev I.V."/>
            <person name="Debuchy R."/>
            <person name="Gladieux P."/>
            <person name="Thoren M.H."/>
            <person name="Johannesson H."/>
        </authorList>
    </citation>
    <scope>NUCLEOTIDE SEQUENCE</scope>
    <source>
        <strain evidence="2">CBS 958.72</strain>
    </source>
</reference>
<comment type="caution">
    <text evidence="2">The sequence shown here is derived from an EMBL/GenBank/DDBJ whole genome shotgun (WGS) entry which is preliminary data.</text>
</comment>
<accession>A0AAE0KBY0</accession>